<evidence type="ECO:0000256" key="2">
    <source>
        <dbReference type="SAM" id="MobiDB-lite"/>
    </source>
</evidence>
<feature type="region of interest" description="Disordered" evidence="2">
    <location>
        <begin position="519"/>
        <end position="592"/>
    </location>
</feature>
<dbReference type="EMBL" id="OIVN01002879">
    <property type="protein sequence ID" value="SPD07138.1"/>
    <property type="molecule type" value="Genomic_DNA"/>
</dbReference>
<accession>A0A2N9H5M6</accession>
<evidence type="ECO:0000313" key="3">
    <source>
        <dbReference type="EMBL" id="SPD07138.1"/>
    </source>
</evidence>
<name>A0A2N9H5M6_FAGSY</name>
<proteinExistence type="predicted"/>
<feature type="compositionally biased region" description="Acidic residues" evidence="2">
    <location>
        <begin position="541"/>
        <end position="558"/>
    </location>
</feature>
<dbReference type="AlphaFoldDB" id="A0A2N9H5M6"/>
<feature type="coiled-coil region" evidence="1">
    <location>
        <begin position="399"/>
        <end position="472"/>
    </location>
</feature>
<keyword evidence="1" id="KW-0175">Coiled coil</keyword>
<gene>
    <name evidence="3" type="ORF">FSB_LOCUS35020</name>
</gene>
<reference evidence="3" key="1">
    <citation type="submission" date="2018-02" db="EMBL/GenBank/DDBJ databases">
        <authorList>
            <person name="Cohen D.B."/>
            <person name="Kent A.D."/>
        </authorList>
    </citation>
    <scope>NUCLEOTIDE SEQUENCE</scope>
</reference>
<sequence>MARANKLAKPVNFEKKMREFREMYRVPNDVKLRYYSHKNLPLLNRDEIIISVMSIVEGGVRFPLHPLLINFLQTVNASPCQLSINVFRIVMGIVALNRLLGVHLTPKEILYIYSYSCPGSESSTSCHLRAQDVNVKLVNKLPSSNKGYENDFLAVSGNWFTGGSSCRNKFRYPDPSRLEVLERDVNLEDLTKVLSANILIDRLGQPRSAPLLLGYTPQVDNFLEGSTVPRSQETPVEPTVLFVAQPTSTNPQVDHPDLIPTGEVSEMAPPIPEEQTHLPPVVEIDEAEEVEEPAPRPKKVRVVIELAQQVGSSSSDDIWAPEMMVGPDPLSVHHSVLDTSDIELSAKVAHALTGAACLPGDIRAWDEMYFGQIFCHISQGLIIVAQGVHTMESRVFCLNERLRDKEAEHNKALAEVMESDTTNYTALEKEHFKALNNMKEAKERARIEAEQKAKMEAKVSQLREKVKNLKAKCIQSIDMAQEEGKQEVMGKVRAQLQGVFNRGFRDGWKSALKKVDLPDSSDLFSRDHTPLPYPEAGMKDSDDEDEEDDKDEAEEAGGEQDHQVVDPASAIVDNPPAPSDPALVNPAPLTKS</sequence>
<organism evidence="3">
    <name type="scientific">Fagus sylvatica</name>
    <name type="common">Beechnut</name>
    <dbReference type="NCBI Taxonomy" id="28930"/>
    <lineage>
        <taxon>Eukaryota</taxon>
        <taxon>Viridiplantae</taxon>
        <taxon>Streptophyta</taxon>
        <taxon>Embryophyta</taxon>
        <taxon>Tracheophyta</taxon>
        <taxon>Spermatophyta</taxon>
        <taxon>Magnoliopsida</taxon>
        <taxon>eudicotyledons</taxon>
        <taxon>Gunneridae</taxon>
        <taxon>Pentapetalae</taxon>
        <taxon>rosids</taxon>
        <taxon>fabids</taxon>
        <taxon>Fagales</taxon>
        <taxon>Fagaceae</taxon>
        <taxon>Fagus</taxon>
    </lineage>
</organism>
<protein>
    <submittedName>
        <fullName evidence="3">Uncharacterized protein</fullName>
    </submittedName>
</protein>
<evidence type="ECO:0000256" key="1">
    <source>
        <dbReference type="SAM" id="Coils"/>
    </source>
</evidence>